<evidence type="ECO:0000313" key="17">
    <source>
        <dbReference type="EMBL" id="SUZ57867.1"/>
    </source>
</evidence>
<evidence type="ECO:0000256" key="10">
    <source>
        <dbReference type="ARBA" id="ARBA00052017"/>
    </source>
</evidence>
<dbReference type="InterPro" id="IPR029001">
    <property type="entry name" value="ITPase-like_fam"/>
</dbReference>
<evidence type="ECO:0000256" key="13">
    <source>
        <dbReference type="ARBA" id="ARBA00075987"/>
    </source>
</evidence>
<keyword evidence="7" id="KW-0460">Magnesium</keyword>
<dbReference type="GO" id="GO:0017111">
    <property type="term" value="F:ribonucleoside triphosphate phosphatase activity"/>
    <property type="evidence" value="ECO:0007669"/>
    <property type="project" value="InterPro"/>
</dbReference>
<dbReference type="CDD" id="cd00515">
    <property type="entry name" value="HAM1"/>
    <property type="match status" value="1"/>
</dbReference>
<evidence type="ECO:0000256" key="14">
    <source>
        <dbReference type="ARBA" id="ARBA00078805"/>
    </source>
</evidence>
<dbReference type="InterPro" id="IPR020922">
    <property type="entry name" value="dITP/XTP_pyrophosphatase"/>
</dbReference>
<dbReference type="PANTHER" id="PTHR11067">
    <property type="entry name" value="INOSINE TRIPHOSPHATE PYROPHOSPHATASE/HAM1 PROTEIN"/>
    <property type="match status" value="1"/>
</dbReference>
<dbReference type="GO" id="GO:0035870">
    <property type="term" value="F:dITP diphosphatase activity"/>
    <property type="evidence" value="ECO:0007669"/>
    <property type="project" value="UniProtKB-ARBA"/>
</dbReference>
<dbReference type="EMBL" id="UINC01000584">
    <property type="protein sequence ID" value="SUZ57867.1"/>
    <property type="molecule type" value="Genomic_DNA"/>
</dbReference>
<evidence type="ECO:0000256" key="5">
    <source>
        <dbReference type="ARBA" id="ARBA00022741"/>
    </source>
</evidence>
<keyword evidence="4" id="KW-0479">Metal-binding</keyword>
<sequence length="196" mass="21808">MKIILATHNRDKEKELQNSLQGINIEICSLFDFPEIGDIEETGTTLLENSLLKARTVFDITGIPTIADDTGLEVDFLDGAPGVYSARYAGNNVSYQDNVNKLLIELDGVPRENRKAKFRTVVTYIDKNDELWTEGHIDGIISESIIGDGGFGYDPIFFVPHIGKTFAELSSAEKNKISHRGIALQKLRKILINVLK</sequence>
<dbReference type="HAMAP" id="MF_01405">
    <property type="entry name" value="Non_canon_purine_NTPase"/>
    <property type="match status" value="1"/>
</dbReference>
<evidence type="ECO:0000256" key="4">
    <source>
        <dbReference type="ARBA" id="ARBA00022723"/>
    </source>
</evidence>
<evidence type="ECO:0000256" key="15">
    <source>
        <dbReference type="ARBA" id="ARBA00083186"/>
    </source>
</evidence>
<comment type="subunit">
    <text evidence="3">Homodimer.</text>
</comment>
<evidence type="ECO:0000256" key="3">
    <source>
        <dbReference type="ARBA" id="ARBA00011738"/>
    </source>
</evidence>
<dbReference type="GO" id="GO:0005829">
    <property type="term" value="C:cytosol"/>
    <property type="evidence" value="ECO:0007669"/>
    <property type="project" value="TreeGrafter"/>
</dbReference>
<evidence type="ECO:0000256" key="11">
    <source>
        <dbReference type="ARBA" id="ARBA00066468"/>
    </source>
</evidence>
<evidence type="ECO:0000256" key="9">
    <source>
        <dbReference type="ARBA" id="ARBA00051875"/>
    </source>
</evidence>
<dbReference type="FunFam" id="3.90.950.10:FF:000001">
    <property type="entry name" value="dITP/XTP pyrophosphatase"/>
    <property type="match status" value="1"/>
</dbReference>
<dbReference type="GO" id="GO:0009117">
    <property type="term" value="P:nucleotide metabolic process"/>
    <property type="evidence" value="ECO:0007669"/>
    <property type="project" value="UniProtKB-KW"/>
</dbReference>
<evidence type="ECO:0000256" key="1">
    <source>
        <dbReference type="ARBA" id="ARBA00001946"/>
    </source>
</evidence>
<dbReference type="NCBIfam" id="TIGR00042">
    <property type="entry name" value="RdgB/HAM1 family non-canonical purine NTP pyrophosphatase"/>
    <property type="match status" value="1"/>
</dbReference>
<dbReference type="GO" id="GO:0036220">
    <property type="term" value="F:ITP diphosphatase activity"/>
    <property type="evidence" value="ECO:0007669"/>
    <property type="project" value="UniProtKB-EC"/>
</dbReference>
<name>A0A381NTP3_9ZZZZ</name>
<protein>
    <recommendedName>
        <fullName evidence="12">dITP/XTP pyrophosphatase</fullName>
        <ecNumber evidence="11">3.6.1.66</ecNumber>
    </recommendedName>
    <alternativeName>
        <fullName evidence="13">Non-canonical purine NTP pyrophosphatase</fullName>
    </alternativeName>
    <alternativeName>
        <fullName evidence="14">Non-standard purine NTP pyrophosphatase</fullName>
    </alternativeName>
    <alternativeName>
        <fullName evidence="16">Nucleoside-triphosphate diphosphatase</fullName>
    </alternativeName>
    <alternativeName>
        <fullName evidence="15">Nucleoside-triphosphate pyrophosphatase</fullName>
    </alternativeName>
</protein>
<comment type="catalytic activity">
    <reaction evidence="10">
        <text>XTP + H2O = XMP + diphosphate + H(+)</text>
        <dbReference type="Rhea" id="RHEA:28610"/>
        <dbReference type="ChEBI" id="CHEBI:15377"/>
        <dbReference type="ChEBI" id="CHEBI:15378"/>
        <dbReference type="ChEBI" id="CHEBI:33019"/>
        <dbReference type="ChEBI" id="CHEBI:57464"/>
        <dbReference type="ChEBI" id="CHEBI:61314"/>
        <dbReference type="EC" id="3.6.1.66"/>
    </reaction>
</comment>
<dbReference type="Pfam" id="PF01725">
    <property type="entry name" value="Ham1p_like"/>
    <property type="match status" value="1"/>
</dbReference>
<dbReference type="AlphaFoldDB" id="A0A381NTP3"/>
<dbReference type="GO" id="GO:0036222">
    <property type="term" value="F:XTP diphosphatase activity"/>
    <property type="evidence" value="ECO:0007669"/>
    <property type="project" value="UniProtKB-ARBA"/>
</dbReference>
<evidence type="ECO:0000256" key="6">
    <source>
        <dbReference type="ARBA" id="ARBA00022801"/>
    </source>
</evidence>
<dbReference type="GO" id="GO:0009146">
    <property type="term" value="P:purine nucleoside triphosphate catabolic process"/>
    <property type="evidence" value="ECO:0007669"/>
    <property type="project" value="UniProtKB-ARBA"/>
</dbReference>
<reference evidence="17" key="1">
    <citation type="submission" date="2018-05" db="EMBL/GenBank/DDBJ databases">
        <authorList>
            <person name="Lanie J.A."/>
            <person name="Ng W.-L."/>
            <person name="Kazmierczak K.M."/>
            <person name="Andrzejewski T.M."/>
            <person name="Davidsen T.M."/>
            <person name="Wayne K.J."/>
            <person name="Tettelin H."/>
            <person name="Glass J.I."/>
            <person name="Rusch D."/>
            <person name="Podicherti R."/>
            <person name="Tsui H.-C.T."/>
            <person name="Winkler M.E."/>
        </authorList>
    </citation>
    <scope>NUCLEOTIDE SEQUENCE</scope>
</reference>
<dbReference type="GO" id="GO:0000166">
    <property type="term" value="F:nucleotide binding"/>
    <property type="evidence" value="ECO:0007669"/>
    <property type="project" value="UniProtKB-KW"/>
</dbReference>
<comment type="catalytic activity">
    <reaction evidence="9">
        <text>dITP + H2O = dIMP + diphosphate + H(+)</text>
        <dbReference type="Rhea" id="RHEA:28342"/>
        <dbReference type="ChEBI" id="CHEBI:15377"/>
        <dbReference type="ChEBI" id="CHEBI:15378"/>
        <dbReference type="ChEBI" id="CHEBI:33019"/>
        <dbReference type="ChEBI" id="CHEBI:61194"/>
        <dbReference type="ChEBI" id="CHEBI:61382"/>
        <dbReference type="EC" id="3.6.1.66"/>
    </reaction>
</comment>
<keyword evidence="8" id="KW-0546">Nucleotide metabolism</keyword>
<evidence type="ECO:0000256" key="16">
    <source>
        <dbReference type="ARBA" id="ARBA00083635"/>
    </source>
</evidence>
<dbReference type="SUPFAM" id="SSF52972">
    <property type="entry name" value="ITPase-like"/>
    <property type="match status" value="1"/>
</dbReference>
<evidence type="ECO:0000256" key="12">
    <source>
        <dbReference type="ARBA" id="ARBA00071289"/>
    </source>
</evidence>
<keyword evidence="5" id="KW-0547">Nucleotide-binding</keyword>
<dbReference type="InterPro" id="IPR002637">
    <property type="entry name" value="RdgB/HAM1"/>
</dbReference>
<dbReference type="PANTHER" id="PTHR11067:SF9">
    <property type="entry name" value="INOSINE TRIPHOSPHATE PYROPHOSPHATASE"/>
    <property type="match status" value="1"/>
</dbReference>
<keyword evidence="6" id="KW-0378">Hydrolase</keyword>
<accession>A0A381NTP3</accession>
<comment type="cofactor">
    <cofactor evidence="1">
        <name>Mg(2+)</name>
        <dbReference type="ChEBI" id="CHEBI:18420"/>
    </cofactor>
</comment>
<proteinExistence type="inferred from homology"/>
<dbReference type="EC" id="3.6.1.66" evidence="11"/>
<evidence type="ECO:0000256" key="2">
    <source>
        <dbReference type="ARBA" id="ARBA00008023"/>
    </source>
</evidence>
<dbReference type="GO" id="GO:0046872">
    <property type="term" value="F:metal ion binding"/>
    <property type="evidence" value="ECO:0007669"/>
    <property type="project" value="UniProtKB-KW"/>
</dbReference>
<gene>
    <name evidence="17" type="ORF">METZ01_LOCUS10721</name>
</gene>
<organism evidence="17">
    <name type="scientific">marine metagenome</name>
    <dbReference type="NCBI Taxonomy" id="408172"/>
    <lineage>
        <taxon>unclassified sequences</taxon>
        <taxon>metagenomes</taxon>
        <taxon>ecological metagenomes</taxon>
    </lineage>
</organism>
<evidence type="ECO:0000256" key="7">
    <source>
        <dbReference type="ARBA" id="ARBA00022842"/>
    </source>
</evidence>
<dbReference type="Gene3D" id="3.90.950.10">
    <property type="match status" value="1"/>
</dbReference>
<evidence type="ECO:0000256" key="8">
    <source>
        <dbReference type="ARBA" id="ARBA00023080"/>
    </source>
</evidence>
<comment type="similarity">
    <text evidence="2">Belongs to the HAM1 NTPase family.</text>
</comment>